<evidence type="ECO:0000313" key="1">
    <source>
        <dbReference type="EMBL" id="MFL9823082.1"/>
    </source>
</evidence>
<dbReference type="Proteomes" id="UP001629223">
    <property type="component" value="Unassembled WGS sequence"/>
</dbReference>
<reference evidence="1 2" key="1">
    <citation type="submission" date="2024-07" db="EMBL/GenBank/DDBJ databases">
        <authorList>
            <person name="Tripathy S."/>
        </authorList>
    </citation>
    <scope>NUCLEOTIDE SEQUENCE [LARGE SCALE GENOMIC DNA]</scope>
    <source>
        <strain evidence="1 2">VB511288_2</strain>
    </source>
</reference>
<dbReference type="RefSeq" id="WP_050046046.1">
    <property type="nucleotide sequence ID" value="NZ_JBFPMW010000024.1"/>
</dbReference>
<evidence type="ECO:0000313" key="2">
    <source>
        <dbReference type="Proteomes" id="UP001629223"/>
    </source>
</evidence>
<gene>
    <name evidence="1" type="ORF">AB0756_39255</name>
</gene>
<comment type="caution">
    <text evidence="1">The sequence shown here is derived from an EMBL/GenBank/DDBJ whole genome shotgun (WGS) entry which is preliminary data.</text>
</comment>
<name>A0ABW8XNL7_9CYAN</name>
<sequence>MTELHEKDSIMYVSGMDACLNRWFATYEDARASLDSIGGYLFPYKGQYFITESEAIRELGLDPEDPDWAKIGWDWVRPLDTQAWERLKGKRLSSNSISTSDET</sequence>
<keyword evidence="2" id="KW-1185">Reference proteome</keyword>
<organism evidence="1 2">
    <name type="scientific">Tolypothrix campylonemoides VB511288_2</name>
    <dbReference type="NCBI Taxonomy" id="3232311"/>
    <lineage>
        <taxon>Bacteria</taxon>
        <taxon>Bacillati</taxon>
        <taxon>Cyanobacteriota</taxon>
        <taxon>Cyanophyceae</taxon>
        <taxon>Nostocales</taxon>
        <taxon>Tolypothrichaceae</taxon>
        <taxon>Tolypothrix</taxon>
    </lineage>
</organism>
<proteinExistence type="predicted"/>
<accession>A0ABW8XNL7</accession>
<protein>
    <submittedName>
        <fullName evidence="1">Uncharacterized protein</fullName>
    </submittedName>
</protein>
<dbReference type="EMBL" id="JBFPMW010000024">
    <property type="protein sequence ID" value="MFL9823082.1"/>
    <property type="molecule type" value="Genomic_DNA"/>
</dbReference>